<keyword evidence="6" id="KW-1185">Reference proteome</keyword>
<dbReference type="RefSeq" id="WP_349245702.1">
    <property type="nucleotide sequence ID" value="NZ_JASCXX010000018.1"/>
</dbReference>
<keyword evidence="3" id="KW-0411">Iron-sulfur</keyword>
<dbReference type="GO" id="GO:0051536">
    <property type="term" value="F:iron-sulfur cluster binding"/>
    <property type="evidence" value="ECO:0007669"/>
    <property type="project" value="UniProtKB-KW"/>
</dbReference>
<name>A0AAW6TX53_9BACT</name>
<comment type="caution">
    <text evidence="5">The sequence shown here is derived from an EMBL/GenBank/DDBJ whole genome shotgun (WGS) entry which is preliminary data.</text>
</comment>
<accession>A0AAW6TX53</accession>
<evidence type="ECO:0000259" key="4">
    <source>
        <dbReference type="PROSITE" id="PS51379"/>
    </source>
</evidence>
<dbReference type="PROSITE" id="PS51379">
    <property type="entry name" value="4FE4S_FER_2"/>
    <property type="match status" value="2"/>
</dbReference>
<evidence type="ECO:0000313" key="5">
    <source>
        <dbReference type="EMBL" id="MDI6450293.1"/>
    </source>
</evidence>
<keyword evidence="2" id="KW-0408">Iron</keyword>
<dbReference type="PROSITE" id="PS00198">
    <property type="entry name" value="4FE4S_FER_1"/>
    <property type="match status" value="1"/>
</dbReference>
<organism evidence="5 6">
    <name type="scientific">Anaerobaca lacustris</name>
    <dbReference type="NCBI Taxonomy" id="3044600"/>
    <lineage>
        <taxon>Bacteria</taxon>
        <taxon>Pseudomonadati</taxon>
        <taxon>Planctomycetota</taxon>
        <taxon>Phycisphaerae</taxon>
        <taxon>Sedimentisphaerales</taxon>
        <taxon>Anaerobacaceae</taxon>
        <taxon>Anaerobaca</taxon>
    </lineage>
</organism>
<protein>
    <submittedName>
        <fullName evidence="5">4Fe-4S dicluster domain-containing protein</fullName>
    </submittedName>
</protein>
<evidence type="ECO:0000256" key="3">
    <source>
        <dbReference type="ARBA" id="ARBA00023014"/>
    </source>
</evidence>
<dbReference type="Proteomes" id="UP001431776">
    <property type="component" value="Unassembled WGS sequence"/>
</dbReference>
<keyword evidence="1" id="KW-0479">Metal-binding</keyword>
<dbReference type="SUPFAM" id="SSF54862">
    <property type="entry name" value="4Fe-4S ferredoxins"/>
    <property type="match status" value="1"/>
</dbReference>
<dbReference type="EMBL" id="JASCXX010000018">
    <property type="protein sequence ID" value="MDI6450293.1"/>
    <property type="molecule type" value="Genomic_DNA"/>
</dbReference>
<dbReference type="PANTHER" id="PTHR40447">
    <property type="entry name" value="ANAEROBIC SULFITE REDUCTASE SUBUNIT A"/>
    <property type="match status" value="1"/>
</dbReference>
<dbReference type="PANTHER" id="PTHR40447:SF1">
    <property type="entry name" value="ANAEROBIC SULFITE REDUCTASE SUBUNIT A"/>
    <property type="match status" value="1"/>
</dbReference>
<evidence type="ECO:0000256" key="2">
    <source>
        <dbReference type="ARBA" id="ARBA00023004"/>
    </source>
</evidence>
<dbReference type="AlphaFoldDB" id="A0AAW6TX53"/>
<dbReference type="GO" id="GO:0046872">
    <property type="term" value="F:metal ion binding"/>
    <property type="evidence" value="ECO:0007669"/>
    <property type="project" value="UniProtKB-KW"/>
</dbReference>
<sequence>MSVKKISKDDFAVFVDALIDKTSVIGVQAKGDRFDFAPLESAKDLRLDYDVTLQPPKKYFLPPTEVLMTFEIGGAYRSEYEDEPFVLLGIHPYDMVAINQMDELFQQDNYDTHYMKRRNNATIIACDVVKPSENIFASSMGTAVVRGGYDVLLTDVGGAYVVESGTPKGEKLLAEMKGAVADEAALKSRDAVWSKNEKGLNRHELKCDAAYLPRLLGKAYEHPVWEERAKTCFACGSCNQVCPTCYCFNVQDDVNWDLQTGKRERAWDGCLLDGFTKVAGEHEFRNQRSDRFRHRLYRKAKYVPAKIGGQIACVGCGRCVAACLPDIANPVSVYNRLIDDLGIG</sequence>
<feature type="domain" description="4Fe-4S ferredoxin-type" evidence="4">
    <location>
        <begin position="303"/>
        <end position="333"/>
    </location>
</feature>
<gene>
    <name evidence="5" type="ORF">QJ522_14630</name>
</gene>
<reference evidence="5" key="1">
    <citation type="submission" date="2023-05" db="EMBL/GenBank/DDBJ databases">
        <title>Anaerotaeda fermentans gen. nov., sp. nov., a novel anaerobic planctomycete of the new family within the order Sedimentisphaerales isolated from Taman Peninsula, Russia.</title>
        <authorList>
            <person name="Khomyakova M.A."/>
            <person name="Merkel A.Y."/>
            <person name="Slobodkin A.I."/>
        </authorList>
    </citation>
    <scope>NUCLEOTIDE SEQUENCE</scope>
    <source>
        <strain evidence="5">M17dextr</strain>
    </source>
</reference>
<evidence type="ECO:0000313" key="6">
    <source>
        <dbReference type="Proteomes" id="UP001431776"/>
    </source>
</evidence>
<proteinExistence type="predicted"/>
<dbReference type="Pfam" id="PF17179">
    <property type="entry name" value="Fer4_22"/>
    <property type="match status" value="1"/>
</dbReference>
<dbReference type="InterPro" id="IPR017900">
    <property type="entry name" value="4Fe4S_Fe_S_CS"/>
</dbReference>
<feature type="domain" description="4Fe-4S ferredoxin-type" evidence="4">
    <location>
        <begin position="221"/>
        <end position="253"/>
    </location>
</feature>
<evidence type="ECO:0000256" key="1">
    <source>
        <dbReference type="ARBA" id="ARBA00022723"/>
    </source>
</evidence>
<dbReference type="InterPro" id="IPR017896">
    <property type="entry name" value="4Fe4S_Fe-S-bd"/>
</dbReference>